<evidence type="ECO:0000313" key="14">
    <source>
        <dbReference type="EMBL" id="CAI4213314.1"/>
    </source>
</evidence>
<feature type="region of interest" description="Disordered" evidence="11">
    <location>
        <begin position="1"/>
        <end position="69"/>
    </location>
</feature>
<feature type="transmembrane region" description="Helical" evidence="12">
    <location>
        <begin position="1299"/>
        <end position="1324"/>
    </location>
</feature>
<feature type="transmembrane region" description="Helical" evidence="12">
    <location>
        <begin position="343"/>
        <end position="362"/>
    </location>
</feature>
<organism evidence="14 15">
    <name type="scientific">Parascedosporium putredinis</name>
    <dbReference type="NCBI Taxonomy" id="1442378"/>
    <lineage>
        <taxon>Eukaryota</taxon>
        <taxon>Fungi</taxon>
        <taxon>Dikarya</taxon>
        <taxon>Ascomycota</taxon>
        <taxon>Pezizomycotina</taxon>
        <taxon>Sordariomycetes</taxon>
        <taxon>Hypocreomycetidae</taxon>
        <taxon>Microascales</taxon>
        <taxon>Microascaceae</taxon>
        <taxon>Parascedosporium</taxon>
    </lineage>
</organism>
<feature type="transmembrane region" description="Helical" evidence="12">
    <location>
        <begin position="1460"/>
        <end position="1480"/>
    </location>
</feature>
<proteinExistence type="inferred from homology"/>
<comment type="subcellular location">
    <subcellularLocation>
        <location evidence="1">Membrane</location>
        <topology evidence="1">Multi-pass membrane protein</topology>
    </subcellularLocation>
</comment>
<evidence type="ECO:0000256" key="8">
    <source>
        <dbReference type="ARBA" id="ARBA00023136"/>
    </source>
</evidence>
<feature type="compositionally biased region" description="Acidic residues" evidence="11">
    <location>
        <begin position="1519"/>
        <end position="1531"/>
    </location>
</feature>
<dbReference type="Pfam" id="PF14288">
    <property type="entry name" value="FKS1_dom1"/>
    <property type="match status" value="1"/>
</dbReference>
<feature type="transmembrane region" description="Helical" evidence="12">
    <location>
        <begin position="382"/>
        <end position="402"/>
    </location>
</feature>
<dbReference type="EC" id="2.4.1.34" evidence="3"/>
<feature type="transmembrane region" description="Helical" evidence="12">
    <location>
        <begin position="1396"/>
        <end position="1418"/>
    </location>
</feature>
<feature type="transmembrane region" description="Helical" evidence="12">
    <location>
        <begin position="472"/>
        <end position="490"/>
    </location>
</feature>
<feature type="transmembrane region" description="Helical" evidence="12">
    <location>
        <begin position="294"/>
        <end position="315"/>
    </location>
</feature>
<evidence type="ECO:0000256" key="12">
    <source>
        <dbReference type="SAM" id="Phobius"/>
    </source>
</evidence>
<reference evidence="14" key="1">
    <citation type="submission" date="2022-11" db="EMBL/GenBank/DDBJ databases">
        <authorList>
            <person name="Scott C."/>
            <person name="Bruce N."/>
        </authorList>
    </citation>
    <scope>NUCLEOTIDE SEQUENCE</scope>
</reference>
<keyword evidence="6 12" id="KW-0812">Transmembrane</keyword>
<dbReference type="GO" id="GO:0005886">
    <property type="term" value="C:plasma membrane"/>
    <property type="evidence" value="ECO:0007669"/>
    <property type="project" value="TreeGrafter"/>
</dbReference>
<evidence type="ECO:0000256" key="7">
    <source>
        <dbReference type="ARBA" id="ARBA00022989"/>
    </source>
</evidence>
<feature type="transmembrane region" description="Helical" evidence="12">
    <location>
        <begin position="414"/>
        <end position="439"/>
    </location>
</feature>
<dbReference type="InterPro" id="IPR056261">
    <property type="entry name" value="FKS1-like_dom2"/>
</dbReference>
<evidence type="ECO:0000313" key="15">
    <source>
        <dbReference type="Proteomes" id="UP000838763"/>
    </source>
</evidence>
<dbReference type="InterPro" id="IPR003440">
    <property type="entry name" value="Glyco_trans_48_dom"/>
</dbReference>
<dbReference type="PANTHER" id="PTHR12741:SF48">
    <property type="entry name" value="1,3-BETA-GLUCAN SYNTHASE COMPONENT FKS1-RELATED"/>
    <property type="match status" value="1"/>
</dbReference>
<evidence type="ECO:0000256" key="9">
    <source>
        <dbReference type="ARBA" id="ARBA00031935"/>
    </source>
</evidence>
<dbReference type="InterPro" id="IPR026899">
    <property type="entry name" value="FKS1-like_dom1"/>
</dbReference>
<dbReference type="GO" id="GO:0051278">
    <property type="term" value="P:fungal-type cell wall polysaccharide biosynthetic process"/>
    <property type="evidence" value="ECO:0007669"/>
    <property type="project" value="TreeGrafter"/>
</dbReference>
<dbReference type="GO" id="GO:0003843">
    <property type="term" value="F:1,3-beta-D-glucan synthase activity"/>
    <property type="evidence" value="ECO:0007669"/>
    <property type="project" value="UniProtKB-EC"/>
</dbReference>
<feature type="region of interest" description="Disordered" evidence="11">
    <location>
        <begin position="1502"/>
        <end position="1531"/>
    </location>
</feature>
<dbReference type="GO" id="GO:0006075">
    <property type="term" value="P:(1-&gt;3)-beta-D-glucan biosynthetic process"/>
    <property type="evidence" value="ECO:0007669"/>
    <property type="project" value="InterPro"/>
</dbReference>
<comment type="caution">
    <text evidence="14">The sequence shown here is derived from an EMBL/GenBank/DDBJ whole genome shotgun (WGS) entry which is preliminary data.</text>
</comment>
<feature type="transmembrane region" description="Helical" evidence="12">
    <location>
        <begin position="1131"/>
        <end position="1149"/>
    </location>
</feature>
<evidence type="ECO:0000256" key="2">
    <source>
        <dbReference type="ARBA" id="ARBA00009040"/>
    </source>
</evidence>
<feature type="domain" description="1,3-beta-glucan synthase component FKS1-like" evidence="13">
    <location>
        <begin position="148"/>
        <end position="260"/>
    </location>
</feature>
<name>A0A9P1M869_9PEZI</name>
<feature type="compositionally biased region" description="Polar residues" evidence="11">
    <location>
        <begin position="27"/>
        <end position="44"/>
    </location>
</feature>
<accession>A0A9P1M869</accession>
<feature type="transmembrane region" description="Helical" evidence="12">
    <location>
        <begin position="525"/>
        <end position="548"/>
    </location>
</feature>
<dbReference type="Pfam" id="PF23605">
    <property type="entry name" value="FKS1_dom2"/>
    <property type="match status" value="1"/>
</dbReference>
<dbReference type="OrthoDB" id="1880850at2759"/>
<comment type="catalytic activity">
    <reaction evidence="10">
        <text>[(1-&gt;3)-beta-D-glucosyl](n) + UDP-alpha-D-glucose = [(1-&gt;3)-beta-D-glucosyl](n+1) + UDP + H(+)</text>
        <dbReference type="Rhea" id="RHEA:21476"/>
        <dbReference type="Rhea" id="RHEA-COMP:11146"/>
        <dbReference type="Rhea" id="RHEA-COMP:14303"/>
        <dbReference type="ChEBI" id="CHEBI:15378"/>
        <dbReference type="ChEBI" id="CHEBI:37671"/>
        <dbReference type="ChEBI" id="CHEBI:58223"/>
        <dbReference type="ChEBI" id="CHEBI:58885"/>
        <dbReference type="EC" id="2.4.1.34"/>
    </reaction>
</comment>
<feature type="compositionally biased region" description="Polar residues" evidence="11">
    <location>
        <begin position="1502"/>
        <end position="1511"/>
    </location>
</feature>
<evidence type="ECO:0000256" key="5">
    <source>
        <dbReference type="ARBA" id="ARBA00022679"/>
    </source>
</evidence>
<keyword evidence="5" id="KW-0808">Transferase</keyword>
<evidence type="ECO:0000256" key="11">
    <source>
        <dbReference type="SAM" id="MobiDB-lite"/>
    </source>
</evidence>
<evidence type="ECO:0000256" key="3">
    <source>
        <dbReference type="ARBA" id="ARBA00012589"/>
    </source>
</evidence>
<keyword evidence="15" id="KW-1185">Reference proteome</keyword>
<dbReference type="GO" id="GO:0000148">
    <property type="term" value="C:1,3-beta-D-glucan synthase complex"/>
    <property type="evidence" value="ECO:0007669"/>
    <property type="project" value="InterPro"/>
</dbReference>
<dbReference type="Proteomes" id="UP000838763">
    <property type="component" value="Unassembled WGS sequence"/>
</dbReference>
<dbReference type="PANTHER" id="PTHR12741">
    <property type="entry name" value="LYST-INTERACTING PROTEIN LIP5 DOPAMINE RESPONSIVE PROTEIN DRG-1"/>
    <property type="match status" value="1"/>
</dbReference>
<evidence type="ECO:0000256" key="1">
    <source>
        <dbReference type="ARBA" id="ARBA00004141"/>
    </source>
</evidence>
<evidence type="ECO:0000259" key="13">
    <source>
        <dbReference type="SMART" id="SM01205"/>
    </source>
</evidence>
<dbReference type="SMART" id="SM01205">
    <property type="entry name" value="FKS1_dom1"/>
    <property type="match status" value="1"/>
</dbReference>
<dbReference type="EMBL" id="CALLCH030000008">
    <property type="protein sequence ID" value="CAI4213314.1"/>
    <property type="molecule type" value="Genomic_DNA"/>
</dbReference>
<gene>
    <name evidence="14" type="ORF">PPNO1_LOCUS3061</name>
</gene>
<feature type="transmembrane region" description="Helical" evidence="12">
    <location>
        <begin position="1261"/>
        <end position="1287"/>
    </location>
</feature>
<protein>
    <recommendedName>
        <fullName evidence="3">1,3-beta-glucan synthase</fullName>
        <ecNumber evidence="3">2.4.1.34</ecNumber>
    </recommendedName>
    <alternativeName>
        <fullName evidence="9">1,3-beta-D-glucan-UDP glucosyltransferase</fullName>
    </alternativeName>
</protein>
<evidence type="ECO:0000256" key="4">
    <source>
        <dbReference type="ARBA" id="ARBA00022676"/>
    </source>
</evidence>
<sequence>MDYYGHGDENYNGYNEGQMGARGYRPPSSQISYANRSSGASTPNYGMDYGNAMPAGQRSREPYPAWTSDSQIPLSKEEIEDIFIDLTSKFGFQRDSMRNMLAAVAQKKKKNDEEGQTEAEILQGLEGDDSLEAAEFRWKTRMNRMSQHDRVRQVALYLLCWGEANQVRFMPECLCFIFKCADDYLNSPACQNLVEPVEEFTYLNNVITPLYQYIRDQGYEILDGVYVRRERDHNQTIGYDDCNQLFWYPEGIERIVMEDKTRLVDIPPAERYLKLKDVFWKKCFFKTYKETRSWFHLLVNFNRIWIIHLTMFWFYTSHNAPSVVLGDKYKQRENNQPPASQQWSVVAIGGAIASLIQILATLAEWAYVPRRWAGAQHLTKRLLFLIAIFIINVAPSVYVFGFKEPILKENIAKILGIVQFFIAVATFLFFSVMPLGGLFGSYMTKNSRRYVASQTFTASYPRLKGNDLAMSYGLWLLVFGTKLGGAYIYLTLSFRDPIRYLSIMKINCHGDKLFGNVLCSNQPSILLGLMAFTDLLFFFLDTYLFYVLRIYSKVLATTDMEIKYKPKVLISQIWNAIIISMYREHLLAIDHVQKLLYHQVPSEQEGKRTLRAPTFFVSQEDHSFKTEFFPKHSEADRRLSFFAQSLSTPIPEPLPVDNMPTFTVLIPHYSEKILLSLREIIREDEPYSRVTLLEYLKQLHPHEWDYSAKSKIDDLPFYCIGFKSSAPEYTLRTRIWASLRSQTLYRTVSGFMNYSRAIKLLYRVENPEEEMENAEFLLRAYPDLQIAYLDEEPPLVEGEEPRLYSALIDGHSEIMENGMRRPKFRIQLSGNPVLGDGKSDNQNHSLIFYRGEYIQLIDANQDNYLEECLKIRSVLAEFEEMKVDNTSPYTPGVKNPAKAPVAILGAREYIFSENIGILGDVAAGKEQTFGTLFARTLAQIGGKLHYGLHLNEDIYAGMNAVLRGGRIKHCEYYQCGKGRDLGFGSILNFTTKIGTGMGEQMLSREYYYLGTQLPLDRFLSFYYAHAGFHINNMFIMLSYGTRSLESRNTPRETDFSFSLFFEVFVTQIYANSVQQDLSFGGARYIGTGRGFATARIPFGVLYSRFAGPSIYFGARLLMMLLFATVTMWQAALTYFWITILALVISPFLFNPHQFAWNDFFIDYRDFLRWLSRGNSRSHASSWIAFCRLSRTRITGYKRKTLGDPSGKLSADVPRAALTNLFYGEILVPLFLVAVTVIPYLYINAQTGVSEEDTPGPTSSLLRLGIVAFAPIAINAGTLAVLFFMACFMGPVLSMCCKKFGSVLAAIAHGVAVVMLLIFFEAMFLLESFNFARTLSGMIAVVAVQRFVFKLIVSLTLTREFKTDQANIAFWTGKWYSMGWHSVSQPAREFLCKITELSMFAADFILGHILLFIMLPIILIPKIDTVHSMMLFWLLPSRQIRPPIYSMKQTKLRRRRVFRYAILYFVMLVVFVALIVGPVVAGDKIPTDSITILNDFDLMQPAGQDNNDTTAEPTGGPADSTDEDNADEEDLDLDSKLKFLVI</sequence>
<evidence type="ECO:0000256" key="6">
    <source>
        <dbReference type="ARBA" id="ARBA00022692"/>
    </source>
</evidence>
<keyword evidence="8 12" id="KW-0472">Membrane</keyword>
<evidence type="ECO:0000256" key="10">
    <source>
        <dbReference type="ARBA" id="ARBA00047777"/>
    </source>
</evidence>
<comment type="similarity">
    <text evidence="2">Belongs to the glycosyltransferase 48 family.</text>
</comment>
<feature type="transmembrane region" description="Helical" evidence="12">
    <location>
        <begin position="1220"/>
        <end position="1241"/>
    </location>
</feature>
<keyword evidence="4" id="KW-0328">Glycosyltransferase</keyword>
<dbReference type="Pfam" id="PF02364">
    <property type="entry name" value="Glucan_synthase"/>
    <property type="match status" value="3"/>
</dbReference>
<keyword evidence="7 12" id="KW-1133">Transmembrane helix</keyword>